<evidence type="ECO:0000256" key="4">
    <source>
        <dbReference type="ARBA" id="ARBA00022490"/>
    </source>
</evidence>
<comment type="function">
    <text evidence="8">Catalyzes the reversible isomerization of glucose-6-phosphate to fructose-6-phosphate.</text>
</comment>
<dbReference type="SUPFAM" id="SSF53697">
    <property type="entry name" value="SIS domain"/>
    <property type="match status" value="1"/>
</dbReference>
<dbReference type="NCBIfam" id="NF001211">
    <property type="entry name" value="PRK00179.1"/>
    <property type="match status" value="1"/>
</dbReference>
<dbReference type="CDD" id="cd05016">
    <property type="entry name" value="SIS_PGI_2"/>
    <property type="match status" value="1"/>
</dbReference>
<reference evidence="10 11" key="1">
    <citation type="submission" date="2021-03" db="EMBL/GenBank/DDBJ databases">
        <title>Novel species identification of genus Shewanella.</title>
        <authorList>
            <person name="Liu G."/>
            <person name="Zhang Q."/>
        </authorList>
    </citation>
    <scope>NUCLEOTIDE SEQUENCE [LARGE SCALE GENOMIC DNA]</scope>
    <source>
        <strain evidence="10 11">FJAT-52962</strain>
    </source>
</reference>
<protein>
    <recommendedName>
        <fullName evidence="8">Glucose-6-phosphate isomerase</fullName>
        <shortName evidence="8">GPI</shortName>
        <ecNumber evidence="8">5.3.1.9</ecNumber>
    </recommendedName>
    <alternativeName>
        <fullName evidence="8">Phosphoglucose isomerase</fullName>
        <shortName evidence="8">PGI</shortName>
    </alternativeName>
    <alternativeName>
        <fullName evidence="8">Phosphohexose isomerase</fullName>
        <shortName evidence="8">PHI</shortName>
    </alternativeName>
</protein>
<sequence>MTVMNSYPQWQTLQRLSQQLPHMRSLFAEDPKRAEAMSVSAAGLMLDYSKNRVTTEVMQSLLAMAQSAGLKDKIGAMFAGERINTTEQRAVLHTALRASADSEIDVDGQNIVPEVQQTLAKMEAFVEAITSGEWRGYTGKAITDIVSIGIGGSFLGPKIATQALRPYWSGKLRCHFVANVDATSLVEKLKLVDPETTLFLMSSKSFGTQETLTNTLSARDWFLSQGGSQQDIAKHFAAITSNVAKATAFGMDEANIFPMWDWVGGRYSLWSAIGLPIALMVGMDNFRALLQGARDMDRHFVEAPLAQNMPVIMGMLSVWYSNFFNAQSHVVLTYDHYLRGLPAYFQQLDMESNGKSVTLDGERVDFNTGPVIWGGEGTNGQHAYHQLLHQGTALIPADFIMPLQSHNPLGEHHAQLASNCFGQTQALMQGRTFEEALAELAGSKLSDQDKAIIARHKVMDGNKPSNTLLMDKLTPQTLGALIALYEHRTFVQGVIWQINSFDQWGVELGKTLGNDVLARLGAAEESTDLDGSSNRLIRLFRQGHL</sequence>
<dbReference type="CDD" id="cd05015">
    <property type="entry name" value="SIS_PGI_1"/>
    <property type="match status" value="1"/>
</dbReference>
<keyword evidence="3 8" id="KW-0312">Gluconeogenesis</keyword>
<dbReference type="InterPro" id="IPR001672">
    <property type="entry name" value="G6P_Isomerase"/>
</dbReference>
<dbReference type="PANTHER" id="PTHR11469:SF1">
    <property type="entry name" value="GLUCOSE-6-PHOSPHATE ISOMERASE"/>
    <property type="match status" value="1"/>
</dbReference>
<keyword evidence="6 8" id="KW-0413">Isomerase</keyword>
<evidence type="ECO:0000256" key="6">
    <source>
        <dbReference type="ARBA" id="ARBA00023235"/>
    </source>
</evidence>
<gene>
    <name evidence="8 10" type="primary">pgi</name>
    <name evidence="10" type="ORF">JYB85_04340</name>
</gene>
<dbReference type="RefSeq" id="WP_207381209.1">
    <property type="nucleotide sequence ID" value="NZ_CP071502.1"/>
</dbReference>
<dbReference type="Gene3D" id="1.10.1390.10">
    <property type="match status" value="1"/>
</dbReference>
<name>A0ABX7R2M1_9GAMM</name>
<accession>A0ABX7R2M1</accession>
<keyword evidence="11" id="KW-1185">Reference proteome</keyword>
<dbReference type="InterPro" id="IPR035482">
    <property type="entry name" value="SIS_PGI_2"/>
</dbReference>
<dbReference type="InterPro" id="IPR046348">
    <property type="entry name" value="SIS_dom_sf"/>
</dbReference>
<dbReference type="EC" id="5.3.1.9" evidence="8"/>
<proteinExistence type="inferred from homology"/>
<dbReference type="InterPro" id="IPR018189">
    <property type="entry name" value="Phosphoglucose_isomerase_CS"/>
</dbReference>
<feature type="active site" evidence="8">
    <location>
        <position position="382"/>
    </location>
</feature>
<dbReference type="Pfam" id="PF00342">
    <property type="entry name" value="PGI"/>
    <property type="match status" value="1"/>
</dbReference>
<comment type="pathway">
    <text evidence="8">Carbohydrate biosynthesis; gluconeogenesis.</text>
</comment>
<keyword evidence="4 8" id="KW-0963">Cytoplasm</keyword>
<evidence type="ECO:0000256" key="2">
    <source>
        <dbReference type="ARBA" id="ARBA00006604"/>
    </source>
</evidence>
<dbReference type="Gene3D" id="3.40.50.10490">
    <property type="entry name" value="Glucose-6-phosphate isomerase like protein, domain 1"/>
    <property type="match status" value="2"/>
</dbReference>
<evidence type="ECO:0000256" key="9">
    <source>
        <dbReference type="RuleBase" id="RU000612"/>
    </source>
</evidence>
<feature type="active site" description="Proton donor" evidence="8">
    <location>
        <position position="351"/>
    </location>
</feature>
<dbReference type="PROSITE" id="PS51463">
    <property type="entry name" value="P_GLUCOSE_ISOMERASE_3"/>
    <property type="match status" value="1"/>
</dbReference>
<evidence type="ECO:0000313" key="11">
    <source>
        <dbReference type="Proteomes" id="UP000663207"/>
    </source>
</evidence>
<evidence type="ECO:0000256" key="3">
    <source>
        <dbReference type="ARBA" id="ARBA00022432"/>
    </source>
</evidence>
<evidence type="ECO:0000256" key="1">
    <source>
        <dbReference type="ARBA" id="ARBA00004926"/>
    </source>
</evidence>
<evidence type="ECO:0000256" key="5">
    <source>
        <dbReference type="ARBA" id="ARBA00023152"/>
    </source>
</evidence>
<comment type="pathway">
    <text evidence="1 8 9">Carbohydrate degradation; glycolysis; D-glyceraldehyde 3-phosphate and glycerone phosphate from D-glucose: step 2/4.</text>
</comment>
<evidence type="ECO:0000256" key="7">
    <source>
        <dbReference type="ARBA" id="ARBA00029321"/>
    </source>
</evidence>
<dbReference type="HAMAP" id="MF_00473">
    <property type="entry name" value="G6P_isomerase"/>
    <property type="match status" value="1"/>
</dbReference>
<dbReference type="PROSITE" id="PS00174">
    <property type="entry name" value="P_GLUCOSE_ISOMERASE_2"/>
    <property type="match status" value="1"/>
</dbReference>
<dbReference type="GO" id="GO:0004347">
    <property type="term" value="F:glucose-6-phosphate isomerase activity"/>
    <property type="evidence" value="ECO:0007669"/>
    <property type="project" value="UniProtKB-EC"/>
</dbReference>
<keyword evidence="5 8" id="KW-0324">Glycolysis</keyword>
<evidence type="ECO:0000256" key="8">
    <source>
        <dbReference type="HAMAP-Rule" id="MF_00473"/>
    </source>
</evidence>
<evidence type="ECO:0000313" key="10">
    <source>
        <dbReference type="EMBL" id="QSX38071.1"/>
    </source>
</evidence>
<comment type="subcellular location">
    <subcellularLocation>
        <location evidence="8">Cytoplasm</location>
    </subcellularLocation>
</comment>
<dbReference type="InterPro" id="IPR035476">
    <property type="entry name" value="SIS_PGI_1"/>
</dbReference>
<feature type="active site" evidence="8">
    <location>
        <position position="510"/>
    </location>
</feature>
<dbReference type="PANTHER" id="PTHR11469">
    <property type="entry name" value="GLUCOSE-6-PHOSPHATE ISOMERASE"/>
    <property type="match status" value="1"/>
</dbReference>
<comment type="similarity">
    <text evidence="2 8 9">Belongs to the GPI family.</text>
</comment>
<dbReference type="PROSITE" id="PS00765">
    <property type="entry name" value="P_GLUCOSE_ISOMERASE_1"/>
    <property type="match status" value="1"/>
</dbReference>
<dbReference type="InterPro" id="IPR023096">
    <property type="entry name" value="G6P_Isomerase_C"/>
</dbReference>
<comment type="catalytic activity">
    <reaction evidence="7 8 9">
        <text>alpha-D-glucose 6-phosphate = beta-D-fructose 6-phosphate</text>
        <dbReference type="Rhea" id="RHEA:11816"/>
        <dbReference type="ChEBI" id="CHEBI:57634"/>
        <dbReference type="ChEBI" id="CHEBI:58225"/>
        <dbReference type="EC" id="5.3.1.9"/>
    </reaction>
</comment>
<organism evidence="10 11">
    <name type="scientific">Shewanella sedimentimangrovi</name>
    <dbReference type="NCBI Taxonomy" id="2814293"/>
    <lineage>
        <taxon>Bacteria</taxon>
        <taxon>Pseudomonadati</taxon>
        <taxon>Pseudomonadota</taxon>
        <taxon>Gammaproteobacteria</taxon>
        <taxon>Alteromonadales</taxon>
        <taxon>Shewanellaceae</taxon>
        <taxon>Shewanella</taxon>
    </lineage>
</organism>
<dbReference type="PRINTS" id="PR00662">
    <property type="entry name" value="G6PISOMERASE"/>
</dbReference>
<dbReference type="EMBL" id="CP071502">
    <property type="protein sequence ID" value="QSX38071.1"/>
    <property type="molecule type" value="Genomic_DNA"/>
</dbReference>
<dbReference type="Proteomes" id="UP000663207">
    <property type="component" value="Chromosome"/>
</dbReference>